<dbReference type="AlphaFoldDB" id="A0A7T0BUJ8"/>
<evidence type="ECO:0000313" key="4">
    <source>
        <dbReference type="Proteomes" id="UP000594688"/>
    </source>
</evidence>
<gene>
    <name evidence="3" type="ORF">G3M70_05100</name>
</gene>
<name>A0A7T0BUJ8_9BACT</name>
<reference evidence="3 4" key="1">
    <citation type="submission" date="2020-02" db="EMBL/GenBank/DDBJ databases">
        <title>Genomic and physiological characterization of two novel Nitrospinaceae genera.</title>
        <authorList>
            <person name="Mueller A.J."/>
            <person name="Jung M.-Y."/>
            <person name="Strachan C.R."/>
            <person name="Herbold C.W."/>
            <person name="Kirkegaard R.H."/>
            <person name="Daims H."/>
        </authorList>
    </citation>
    <scope>NUCLEOTIDE SEQUENCE [LARGE SCALE GENOMIC DNA]</scope>
    <source>
        <strain evidence="3">EB</strain>
    </source>
</reference>
<sequence length="354" mass="35519">MITDKSPSTNPKRLRKKALGLLCTLVLAGSLAIPSAWGAEGDDERLQALEQSNRQLKKQVSLLQKQIQTLARQNRAGFNSSEGTNGQTNPPDIGIVPTALEAKVQALQILLSGVERNGNSLIFNGMNLEVNNGLGATDGPVNGLGNIIIGYNENIFPYLGDGPSSQKTGSHNLVVGKGNNYMSYGGIVSGLNNWISGTYATVTGGERNQALGGFSSVFAGSLNQAAGLGASAGSGQANAASGAFSTSFGGLQNVATGDYGSSLGGLQNQSIGNYSSTTSGSLNTAIGVASGITGGLSNQASGDYANVNGGLENNAGGIIGSVGGGLFNSASGAISHVCGGLARTAGGTTSVQCR</sequence>
<accession>A0A7T0BUJ8</accession>
<protein>
    <submittedName>
        <fullName evidence="3">Uncharacterized protein</fullName>
    </submittedName>
</protein>
<keyword evidence="2" id="KW-0732">Signal</keyword>
<evidence type="ECO:0000256" key="2">
    <source>
        <dbReference type="SAM" id="SignalP"/>
    </source>
</evidence>
<feature type="chain" id="PRO_5032963993" evidence="2">
    <location>
        <begin position="39"/>
        <end position="354"/>
    </location>
</feature>
<dbReference type="Gene3D" id="2.150.10.10">
    <property type="entry name" value="Serralysin-like metalloprotease, C-terminal"/>
    <property type="match status" value="2"/>
</dbReference>
<dbReference type="Proteomes" id="UP000594688">
    <property type="component" value="Chromosome"/>
</dbReference>
<organism evidence="3 4">
    <name type="scientific">Candidatus Nitronauta litoralis</name>
    <dbReference type="NCBI Taxonomy" id="2705533"/>
    <lineage>
        <taxon>Bacteria</taxon>
        <taxon>Pseudomonadati</taxon>
        <taxon>Nitrospinota/Tectimicrobiota group</taxon>
        <taxon>Nitrospinota</taxon>
        <taxon>Nitrospinia</taxon>
        <taxon>Nitrospinales</taxon>
        <taxon>Nitrospinaceae</taxon>
        <taxon>Candidatus Nitronauta</taxon>
    </lineage>
</organism>
<proteinExistence type="predicted"/>
<feature type="coiled-coil region" evidence="1">
    <location>
        <begin position="39"/>
        <end position="73"/>
    </location>
</feature>
<evidence type="ECO:0000256" key="1">
    <source>
        <dbReference type="SAM" id="Coils"/>
    </source>
</evidence>
<dbReference type="EMBL" id="CP048685">
    <property type="protein sequence ID" value="QPJ61299.1"/>
    <property type="molecule type" value="Genomic_DNA"/>
</dbReference>
<evidence type="ECO:0000313" key="3">
    <source>
        <dbReference type="EMBL" id="QPJ61299.1"/>
    </source>
</evidence>
<feature type="signal peptide" evidence="2">
    <location>
        <begin position="1"/>
        <end position="38"/>
    </location>
</feature>
<dbReference type="KEGG" id="nli:G3M70_05100"/>
<dbReference type="InterPro" id="IPR011049">
    <property type="entry name" value="Serralysin-like_metalloprot_C"/>
</dbReference>
<keyword evidence="1" id="KW-0175">Coiled coil</keyword>